<dbReference type="Pfam" id="PF03895">
    <property type="entry name" value="YadA_anchor"/>
    <property type="match status" value="1"/>
</dbReference>
<sequence>MILRRKFLNIAISAALSTISHTTLAASNTFGEAIGTDSVAIGQSSVSTAINGIANGKSAIATGDNFTPEAFKQLQAQELAKLAEKEKLTNQLTELNAQLAKAQEDKKRFQDELAAIDRQISKNATDAQKRQELQAQKDKLIADTGVNGSAVNEFVNYYTVLSSLDWTKFAPTDTGLSAMREQLKAKTESFAPTIASQISDDKYNEYIHGYVNAETRLVSNVSAFNDKIRSPLDTASRKANIVSVKDYYLDKSTLNDYTNNYYLTRLGIESFVDNVLTNDYLSFFDKGIRELSDMTINEISYVKNNIKNKDYSKYFNAIDTTIKSGSGKFQEYIIQTRGVNSWYGNSLFDVRLPLLDGTQVSVQKMVFDLNTVENPLTNERSQDYSSYKKLAEKYINLYENIDTNYSQDNLVVNSALKAKESLTPYYNEWKKIYDLVSLYEEIQTATGSDLQTKQASFLELLNEYRGAEHTQYLNDLTTYTRDSTNAYLNSASGLGLGDNFKNFLTTSRESFLNYLKEMESGFIGYNRTDEYISQIEKIAGKIAEIDSQMPPVPSDNPTRTEAENGLNEADKAISGTEDKIRNVIELIEAIKPSLTERGENSIAVGAESFASGHAAIAIGHNTVVTGDSSTAIGRDNLVTGHNTHVFGDNNAVTANGSVVSGSNNLVSANQSLVYGNNTIVTENATNTVVLGNNITADVANSVALGNQTTLSEPVGTPSMTIQNKVHEFAGKTPVGTVSVGAEGAERTITNVAAGRVSASSTDAINGSQLYAVAQVLNDLSVIDLDDISKSVNQVIEAGNSIRINNTGDKVVVNGATIQGGINTTVDYDTASNTYTVNANIDVEQPNVVAGNNTSVEFDATSNTYTVSANVDMPKVTAGSNAKVDYNQGTNTYTVSADLGSIDLSNLKVNPNVEAGNYVRTMLDTINNVVKVSGAEVKAGNNTQVTYDNQTNSFTVSSAGIKQGEKGNVNVTYNSEDNTYLVDAADVKAGNYTTTSFDKEANAYIVNGAEVKGGKNAKVTYNAANNTFTVDASTIKAGERVEVGYDEGTNTYTVSAKKTTMAGKDGILVTEPTDGSTDYVVGLDEPTTAKINQGQTAYETMITKGFTFNGDKGSTGNKLLGSTIQVNGDRNITTTANSEGIRITLNRDIDIDSADIGGVKINERGIQHLPSGLTGQRYENPADNHGANIGDVKAIANNVVNQHIGAVNNKIDKVDKKYGRAVASNAAMSNLPQVIASGRSMIAAAVGGYRNNQALAVGYSRASDNGKLVLKTSVSTNVSGKKDITYGASVGYSW</sequence>
<comment type="caution">
    <text evidence="16">The sequence shown here is derived from an EMBL/GenBank/DDBJ whole genome shotgun (WGS) entry which is preliminary data.</text>
</comment>
<dbReference type="Pfam" id="PF05658">
    <property type="entry name" value="YadA_head"/>
    <property type="match status" value="2"/>
</dbReference>
<accession>A0A2M8S153</accession>
<evidence type="ECO:0000313" key="16">
    <source>
        <dbReference type="EMBL" id="PJG84834.1"/>
    </source>
</evidence>
<feature type="domain" description="Trimeric autotransporter adhesin YadA-like head" evidence="14">
    <location>
        <begin position="33"/>
        <end position="58"/>
    </location>
</feature>
<keyword evidence="8" id="KW-0653">Protein transport</keyword>
<evidence type="ECO:0008006" key="18">
    <source>
        <dbReference type="Google" id="ProtNLM"/>
    </source>
</evidence>
<evidence type="ECO:0000256" key="1">
    <source>
        <dbReference type="ARBA" id="ARBA00004241"/>
    </source>
</evidence>
<dbReference type="GO" id="GO:0009279">
    <property type="term" value="C:cell outer membrane"/>
    <property type="evidence" value="ECO:0007669"/>
    <property type="project" value="UniProtKB-SubCell"/>
</dbReference>
<dbReference type="Gene3D" id="2.150.10.10">
    <property type="entry name" value="Serralysin-like metalloprotease, C-terminal"/>
    <property type="match status" value="1"/>
</dbReference>
<keyword evidence="6" id="KW-0812">Transmembrane</keyword>
<keyword evidence="10" id="KW-0998">Cell outer membrane</keyword>
<feature type="domain" description="Trimeric autotransporter adhesin YadA-like C-terminal membrane anchor" evidence="13">
    <location>
        <begin position="1231"/>
        <end position="1293"/>
    </location>
</feature>
<dbReference type="Proteomes" id="UP000229329">
    <property type="component" value="Unassembled WGS sequence"/>
</dbReference>
<evidence type="ECO:0000256" key="10">
    <source>
        <dbReference type="ARBA" id="ARBA00023237"/>
    </source>
</evidence>
<feature type="domain" description="Trimeric autotransporter adhesin YadA-like head" evidence="14">
    <location>
        <begin position="610"/>
        <end position="634"/>
    </location>
</feature>
<dbReference type="OrthoDB" id="1631723at2"/>
<gene>
    <name evidence="16" type="ORF">CVP05_09875</name>
</gene>
<dbReference type="CDD" id="cd12820">
    <property type="entry name" value="LbR_YadA-like"/>
    <property type="match status" value="1"/>
</dbReference>
<evidence type="ECO:0000256" key="11">
    <source>
        <dbReference type="SAM" id="Coils"/>
    </source>
</evidence>
<dbReference type="SUPFAM" id="SSF54523">
    <property type="entry name" value="Pili subunits"/>
    <property type="match status" value="1"/>
</dbReference>
<evidence type="ECO:0000256" key="3">
    <source>
        <dbReference type="ARBA" id="ARBA00005848"/>
    </source>
</evidence>
<protein>
    <recommendedName>
        <fullName evidence="18">Adhesin</fullName>
    </recommendedName>
</protein>
<dbReference type="InterPro" id="IPR005594">
    <property type="entry name" value="YadA_C"/>
</dbReference>
<evidence type="ECO:0000256" key="7">
    <source>
        <dbReference type="ARBA" id="ARBA00022729"/>
    </source>
</evidence>
<keyword evidence="9" id="KW-0472">Membrane</keyword>
<keyword evidence="7 12" id="KW-0732">Signal</keyword>
<evidence type="ECO:0000256" key="12">
    <source>
        <dbReference type="SAM" id="SignalP"/>
    </source>
</evidence>
<keyword evidence="17" id="KW-1185">Reference proteome</keyword>
<proteinExistence type="inferred from homology"/>
<feature type="chain" id="PRO_5014889555" description="Adhesin" evidence="12">
    <location>
        <begin position="26"/>
        <end position="1293"/>
    </location>
</feature>
<evidence type="ECO:0000256" key="5">
    <source>
        <dbReference type="ARBA" id="ARBA00022452"/>
    </source>
</evidence>
<keyword evidence="11" id="KW-0175">Coiled coil</keyword>
<dbReference type="InterPro" id="IPR008635">
    <property type="entry name" value="Coiled_stalk_dom"/>
</dbReference>
<comment type="subcellular location">
    <subcellularLocation>
        <location evidence="2">Cell outer membrane</location>
    </subcellularLocation>
    <subcellularLocation>
        <location evidence="1">Cell surface</location>
    </subcellularLocation>
</comment>
<evidence type="ECO:0000256" key="6">
    <source>
        <dbReference type="ARBA" id="ARBA00022692"/>
    </source>
</evidence>
<comment type="similarity">
    <text evidence="3">Belongs to the autotransporter-2 (AT-2) (TC 1.B.40) family.</text>
</comment>
<organism evidence="16 17">
    <name type="scientific">Conservatibacter flavescens</name>
    <dbReference type="NCBI Taxonomy" id="28161"/>
    <lineage>
        <taxon>Bacteria</taxon>
        <taxon>Pseudomonadati</taxon>
        <taxon>Pseudomonadota</taxon>
        <taxon>Gammaproteobacteria</taxon>
        <taxon>Pasteurellales</taxon>
        <taxon>Pasteurellaceae</taxon>
        <taxon>Conservatibacter</taxon>
    </lineage>
</organism>
<evidence type="ECO:0000256" key="9">
    <source>
        <dbReference type="ARBA" id="ARBA00023136"/>
    </source>
</evidence>
<dbReference type="InterPro" id="IPR011049">
    <property type="entry name" value="Serralysin-like_metalloprot_C"/>
</dbReference>
<dbReference type="GO" id="GO:0009986">
    <property type="term" value="C:cell surface"/>
    <property type="evidence" value="ECO:0007669"/>
    <property type="project" value="UniProtKB-SubCell"/>
</dbReference>
<dbReference type="Gene3D" id="3.30.1300.30">
    <property type="entry name" value="GSPII I/J protein-like"/>
    <property type="match status" value="1"/>
</dbReference>
<evidence type="ECO:0000256" key="4">
    <source>
        <dbReference type="ARBA" id="ARBA00022448"/>
    </source>
</evidence>
<dbReference type="InterPro" id="IPR045584">
    <property type="entry name" value="Pilin-like"/>
</dbReference>
<evidence type="ECO:0000259" key="14">
    <source>
        <dbReference type="Pfam" id="PF05658"/>
    </source>
</evidence>
<keyword evidence="4" id="KW-0813">Transport</keyword>
<dbReference type="GO" id="GO:0015031">
    <property type="term" value="P:protein transport"/>
    <property type="evidence" value="ECO:0007669"/>
    <property type="project" value="UniProtKB-KW"/>
</dbReference>
<name>A0A2M8S153_9PAST</name>
<feature type="domain" description="Trimeric autotransporter adhesin YadA-like stalk" evidence="15">
    <location>
        <begin position="748"/>
        <end position="777"/>
    </location>
</feature>
<evidence type="ECO:0000256" key="8">
    <source>
        <dbReference type="ARBA" id="ARBA00022927"/>
    </source>
</evidence>
<feature type="coiled-coil region" evidence="11">
    <location>
        <begin position="85"/>
        <end position="119"/>
    </location>
</feature>
<keyword evidence="5" id="KW-1134">Transmembrane beta strand</keyword>
<dbReference type="Gene3D" id="1.20.5.170">
    <property type="match status" value="1"/>
</dbReference>
<dbReference type="RefSeq" id="WP_100289405.1">
    <property type="nucleotide sequence ID" value="NZ_PHHA01000021.1"/>
</dbReference>
<reference evidence="16 17" key="1">
    <citation type="submission" date="2017-11" db="EMBL/GenBank/DDBJ databases">
        <title>Reclassification of Bisgaard taxon 7 as Conservatibacter flavescens gen. nov., sp. nov.</title>
        <authorList>
            <person name="Christensen H."/>
        </authorList>
    </citation>
    <scope>NUCLEOTIDE SEQUENCE [LARGE SCALE GENOMIC DNA]</scope>
    <source>
        <strain evidence="16 17">7_4</strain>
    </source>
</reference>
<feature type="signal peptide" evidence="12">
    <location>
        <begin position="1"/>
        <end position="25"/>
    </location>
</feature>
<evidence type="ECO:0000256" key="2">
    <source>
        <dbReference type="ARBA" id="ARBA00004442"/>
    </source>
</evidence>
<dbReference type="SUPFAM" id="SSF101967">
    <property type="entry name" value="Adhesin YadA, collagen-binding domain"/>
    <property type="match status" value="1"/>
</dbReference>
<evidence type="ECO:0000259" key="15">
    <source>
        <dbReference type="Pfam" id="PF05662"/>
    </source>
</evidence>
<evidence type="ECO:0000313" key="17">
    <source>
        <dbReference type="Proteomes" id="UP000229329"/>
    </source>
</evidence>
<evidence type="ECO:0000259" key="13">
    <source>
        <dbReference type="Pfam" id="PF03895"/>
    </source>
</evidence>
<dbReference type="Pfam" id="PF05662">
    <property type="entry name" value="YadA_stalk"/>
    <property type="match status" value="1"/>
</dbReference>
<dbReference type="EMBL" id="PHHA01000021">
    <property type="protein sequence ID" value="PJG84834.1"/>
    <property type="molecule type" value="Genomic_DNA"/>
</dbReference>
<dbReference type="InterPro" id="IPR008640">
    <property type="entry name" value="Adhesin_Head_dom"/>
</dbReference>